<dbReference type="InterPro" id="IPR029058">
    <property type="entry name" value="AB_hydrolase_fold"/>
</dbReference>
<dbReference type="Proteomes" id="UP000655225">
    <property type="component" value="Unassembled WGS sequence"/>
</dbReference>
<reference evidence="7 8" key="1">
    <citation type="submission" date="2020-04" db="EMBL/GenBank/DDBJ databases">
        <title>Plant Genome Project.</title>
        <authorList>
            <person name="Zhang R.-G."/>
        </authorList>
    </citation>
    <scope>NUCLEOTIDE SEQUENCE [LARGE SCALE GENOMIC DNA]</scope>
    <source>
        <strain evidence="7">YNK0</strain>
        <tissue evidence="7">Leaf</tissue>
    </source>
</reference>
<sequence length="99" mass="11259">MAAGTLDGSEEWGHVQVRPKAHMFWWLYRSPYRIEDPSKPWPIILWLQGGPGGSGVGIGNFQEIGPLGTDLKPRNSTWLRKADLLFMVRMEPCLHVFII</sequence>
<keyword evidence="4" id="KW-0732">Signal</keyword>
<keyword evidence="2" id="KW-0121">Carboxypeptidase</keyword>
<evidence type="ECO:0008006" key="9">
    <source>
        <dbReference type="Google" id="ProtNLM"/>
    </source>
</evidence>
<evidence type="ECO:0000256" key="2">
    <source>
        <dbReference type="ARBA" id="ARBA00022645"/>
    </source>
</evidence>
<dbReference type="GO" id="GO:0004185">
    <property type="term" value="F:serine-type carboxypeptidase activity"/>
    <property type="evidence" value="ECO:0007669"/>
    <property type="project" value="InterPro"/>
</dbReference>
<dbReference type="GO" id="GO:0006508">
    <property type="term" value="P:proteolysis"/>
    <property type="evidence" value="ECO:0007669"/>
    <property type="project" value="UniProtKB-KW"/>
</dbReference>
<organism evidence="7 8">
    <name type="scientific">Tetracentron sinense</name>
    <name type="common">Spur-leaf</name>
    <dbReference type="NCBI Taxonomy" id="13715"/>
    <lineage>
        <taxon>Eukaryota</taxon>
        <taxon>Viridiplantae</taxon>
        <taxon>Streptophyta</taxon>
        <taxon>Embryophyta</taxon>
        <taxon>Tracheophyta</taxon>
        <taxon>Spermatophyta</taxon>
        <taxon>Magnoliopsida</taxon>
        <taxon>Trochodendrales</taxon>
        <taxon>Trochodendraceae</taxon>
        <taxon>Tetracentron</taxon>
    </lineage>
</organism>
<accession>A0A834YY84</accession>
<name>A0A834YY84_TETSI</name>
<evidence type="ECO:0000256" key="5">
    <source>
        <dbReference type="ARBA" id="ARBA00022801"/>
    </source>
</evidence>
<dbReference type="OrthoDB" id="443318at2759"/>
<dbReference type="Pfam" id="PF00450">
    <property type="entry name" value="Peptidase_S10"/>
    <property type="match status" value="1"/>
</dbReference>
<dbReference type="AlphaFoldDB" id="A0A834YY84"/>
<dbReference type="PANTHER" id="PTHR11802">
    <property type="entry name" value="SERINE PROTEASE FAMILY S10 SERINE CARBOXYPEPTIDASE"/>
    <property type="match status" value="1"/>
</dbReference>
<proteinExistence type="inferred from homology"/>
<dbReference type="Gene3D" id="3.40.50.1820">
    <property type="entry name" value="alpha/beta hydrolase"/>
    <property type="match status" value="1"/>
</dbReference>
<dbReference type="PANTHER" id="PTHR11802:SF3">
    <property type="entry name" value="RETINOID-INDUCIBLE SERINE CARBOXYPEPTIDASE"/>
    <property type="match status" value="1"/>
</dbReference>
<evidence type="ECO:0000313" key="8">
    <source>
        <dbReference type="Proteomes" id="UP000655225"/>
    </source>
</evidence>
<evidence type="ECO:0000256" key="3">
    <source>
        <dbReference type="ARBA" id="ARBA00022670"/>
    </source>
</evidence>
<evidence type="ECO:0000313" key="7">
    <source>
        <dbReference type="EMBL" id="KAF8396492.1"/>
    </source>
</evidence>
<keyword evidence="3" id="KW-0645">Protease</keyword>
<keyword evidence="8" id="KW-1185">Reference proteome</keyword>
<comment type="similarity">
    <text evidence="1">Belongs to the peptidase S10 family.</text>
</comment>
<comment type="caution">
    <text evidence="7">The sequence shown here is derived from an EMBL/GenBank/DDBJ whole genome shotgun (WGS) entry which is preliminary data.</text>
</comment>
<evidence type="ECO:0000256" key="4">
    <source>
        <dbReference type="ARBA" id="ARBA00022729"/>
    </source>
</evidence>
<keyword evidence="5" id="KW-0378">Hydrolase</keyword>
<keyword evidence="6" id="KW-0325">Glycoprotein</keyword>
<dbReference type="SUPFAM" id="SSF53474">
    <property type="entry name" value="alpha/beta-Hydrolases"/>
    <property type="match status" value="1"/>
</dbReference>
<dbReference type="EMBL" id="JABCRI010000012">
    <property type="protein sequence ID" value="KAF8396492.1"/>
    <property type="molecule type" value="Genomic_DNA"/>
</dbReference>
<protein>
    <recommendedName>
        <fullName evidence="9">Serine carboxypeptidase</fullName>
    </recommendedName>
</protein>
<dbReference type="InterPro" id="IPR001563">
    <property type="entry name" value="Peptidase_S10"/>
</dbReference>
<evidence type="ECO:0000256" key="6">
    <source>
        <dbReference type="ARBA" id="ARBA00023180"/>
    </source>
</evidence>
<evidence type="ECO:0000256" key="1">
    <source>
        <dbReference type="ARBA" id="ARBA00009431"/>
    </source>
</evidence>
<gene>
    <name evidence="7" type="ORF">HHK36_018115</name>
</gene>